<comment type="caution">
    <text evidence="1">The sequence shown here is derived from an EMBL/GenBank/DDBJ whole genome shotgun (WGS) entry which is preliminary data.</text>
</comment>
<evidence type="ECO:0000313" key="2">
    <source>
        <dbReference type="Proteomes" id="UP000035088"/>
    </source>
</evidence>
<proteinExistence type="predicted"/>
<evidence type="ECO:0000313" key="1">
    <source>
        <dbReference type="EMBL" id="GAB08300.1"/>
    </source>
</evidence>
<accession>G7GXH5</accession>
<protein>
    <submittedName>
        <fullName evidence="1">Uncharacterized protein</fullName>
    </submittedName>
</protein>
<sequence length="50" mass="5153">MSTYGTAIIADVPDEAAANRILPQLKGALDPLYVDISSIVPNPAADAEPS</sequence>
<dbReference type="STRING" id="1073574.GOARA_007_00030"/>
<organism evidence="1 2">
    <name type="scientific">Gordonia araii NBRC 100433</name>
    <dbReference type="NCBI Taxonomy" id="1073574"/>
    <lineage>
        <taxon>Bacteria</taxon>
        <taxon>Bacillati</taxon>
        <taxon>Actinomycetota</taxon>
        <taxon>Actinomycetes</taxon>
        <taxon>Mycobacteriales</taxon>
        <taxon>Gordoniaceae</taxon>
        <taxon>Gordonia</taxon>
    </lineage>
</organism>
<gene>
    <name evidence="1" type="ORF">GOARA_007_00030</name>
</gene>
<dbReference type="EMBL" id="BAEE01000007">
    <property type="protein sequence ID" value="GAB08300.1"/>
    <property type="molecule type" value="Genomic_DNA"/>
</dbReference>
<dbReference type="Proteomes" id="UP000035088">
    <property type="component" value="Unassembled WGS sequence"/>
</dbReference>
<dbReference type="AlphaFoldDB" id="G7GXH5"/>
<feature type="non-terminal residue" evidence="1">
    <location>
        <position position="50"/>
    </location>
</feature>
<name>G7GXH5_9ACTN</name>
<reference evidence="1 2" key="1">
    <citation type="submission" date="2011-11" db="EMBL/GenBank/DDBJ databases">
        <title>Whole genome shotgun sequence of Gordonia araii NBRC 100433.</title>
        <authorList>
            <person name="Yoshida Y."/>
            <person name="Hosoyama A."/>
            <person name="Tsuchikane K."/>
            <person name="Katsumata H."/>
            <person name="Yamazaki S."/>
            <person name="Fujita N."/>
        </authorList>
    </citation>
    <scope>NUCLEOTIDE SEQUENCE [LARGE SCALE GENOMIC DNA]</scope>
    <source>
        <strain evidence="1 2">NBRC 100433</strain>
    </source>
</reference>
<keyword evidence="2" id="KW-1185">Reference proteome</keyword>